<dbReference type="EMBL" id="FTMD01000021">
    <property type="protein sequence ID" value="SIR57047.1"/>
    <property type="molecule type" value="Genomic_DNA"/>
</dbReference>
<evidence type="ECO:0000256" key="4">
    <source>
        <dbReference type="ARBA" id="ARBA00023004"/>
    </source>
</evidence>
<comment type="similarity">
    <text evidence="1">Belongs to the hemerythrin family.</text>
</comment>
<dbReference type="NCBIfam" id="NF033749">
    <property type="entry name" value="bact_hemeryth"/>
    <property type="match status" value="1"/>
</dbReference>
<dbReference type="InterPro" id="IPR012827">
    <property type="entry name" value="Hemerythrin_metal-bd"/>
</dbReference>
<dbReference type="OrthoDB" id="5296936at2"/>
<dbReference type="Proteomes" id="UP000186819">
    <property type="component" value="Unassembled WGS sequence"/>
</dbReference>
<evidence type="ECO:0000313" key="7">
    <source>
        <dbReference type="Proteomes" id="UP000186819"/>
    </source>
</evidence>
<dbReference type="STRING" id="34027.SAMN05421829_1218"/>
<dbReference type="SUPFAM" id="SSF47188">
    <property type="entry name" value="Hemerythrin-like"/>
    <property type="match status" value="1"/>
</dbReference>
<keyword evidence="2" id="KW-0561">Oxygen transport</keyword>
<keyword evidence="3" id="KW-0479">Metal-binding</keyword>
<accession>A0A1N7C0E9</accession>
<protein>
    <submittedName>
        <fullName evidence="6">Hemerythrin</fullName>
    </submittedName>
</protein>
<dbReference type="PANTHER" id="PTHR37164">
    <property type="entry name" value="BACTERIOHEMERYTHRIN"/>
    <property type="match status" value="1"/>
</dbReference>
<dbReference type="RefSeq" id="WP_076604163.1">
    <property type="nucleotide sequence ID" value="NZ_FTMD01000021.1"/>
</dbReference>
<evidence type="ECO:0000256" key="3">
    <source>
        <dbReference type="ARBA" id="ARBA00022723"/>
    </source>
</evidence>
<dbReference type="InterPro" id="IPR016131">
    <property type="entry name" value="Haemerythrin_Fe_BS"/>
</dbReference>
<dbReference type="Gene3D" id="1.20.120.50">
    <property type="entry name" value="Hemerythrin-like"/>
    <property type="match status" value="1"/>
</dbReference>
<organism evidence="6 7">
    <name type="scientific">Aromatoleum tolulyticum</name>
    <dbReference type="NCBI Taxonomy" id="34027"/>
    <lineage>
        <taxon>Bacteria</taxon>
        <taxon>Pseudomonadati</taxon>
        <taxon>Pseudomonadota</taxon>
        <taxon>Betaproteobacteria</taxon>
        <taxon>Rhodocyclales</taxon>
        <taxon>Rhodocyclaceae</taxon>
        <taxon>Aromatoleum</taxon>
    </lineage>
</organism>
<evidence type="ECO:0000256" key="2">
    <source>
        <dbReference type="ARBA" id="ARBA00022621"/>
    </source>
</evidence>
<gene>
    <name evidence="6" type="ORF">SAMN05421829_1218</name>
</gene>
<dbReference type="PROSITE" id="PS00550">
    <property type="entry name" value="HEMERYTHRINS"/>
    <property type="match status" value="1"/>
</dbReference>
<feature type="domain" description="Hemerythrin-like" evidence="5">
    <location>
        <begin position="15"/>
        <end position="127"/>
    </location>
</feature>
<keyword evidence="7" id="KW-1185">Reference proteome</keyword>
<dbReference type="AlphaFoldDB" id="A0A1N7C0E9"/>
<name>A0A1N7C0E9_9RHOO</name>
<evidence type="ECO:0000259" key="5">
    <source>
        <dbReference type="Pfam" id="PF01814"/>
    </source>
</evidence>
<dbReference type="NCBIfam" id="TIGR02481">
    <property type="entry name" value="hemeryth_dom"/>
    <property type="match status" value="1"/>
</dbReference>
<keyword evidence="2" id="KW-0813">Transport</keyword>
<evidence type="ECO:0000313" key="6">
    <source>
        <dbReference type="EMBL" id="SIR57047.1"/>
    </source>
</evidence>
<dbReference type="GO" id="GO:0005344">
    <property type="term" value="F:oxygen carrier activity"/>
    <property type="evidence" value="ECO:0007669"/>
    <property type="project" value="UniProtKB-KW"/>
</dbReference>
<evidence type="ECO:0000256" key="1">
    <source>
        <dbReference type="ARBA" id="ARBA00010587"/>
    </source>
</evidence>
<reference evidence="7" key="1">
    <citation type="submission" date="2017-01" db="EMBL/GenBank/DDBJ databases">
        <authorList>
            <person name="Varghese N."/>
            <person name="Submissions S."/>
        </authorList>
    </citation>
    <scope>NUCLEOTIDE SEQUENCE [LARGE SCALE GENOMIC DNA]</scope>
    <source>
        <strain evidence="7">ATCC 51758</strain>
    </source>
</reference>
<sequence length="161" mass="19287">MSQVLFEWSDSFNVGIQEIDEQHRTLVDLLNQLHAAIRDHKGSQACRAILDQLAEYTRTHFLLEESLMRVSHYPGFELHKQQHEDLISQVKSLQDKLDTGQASISFELLHFLQVWLTKHINESDKRFGNHFVRNTDLQSYTEWSEEVKTTMKKKKWWWKFW</sequence>
<dbReference type="PANTHER" id="PTHR37164:SF1">
    <property type="entry name" value="BACTERIOHEMERYTHRIN"/>
    <property type="match status" value="1"/>
</dbReference>
<dbReference type="GO" id="GO:0046872">
    <property type="term" value="F:metal ion binding"/>
    <property type="evidence" value="ECO:0007669"/>
    <property type="project" value="UniProtKB-KW"/>
</dbReference>
<dbReference type="CDD" id="cd12107">
    <property type="entry name" value="Hemerythrin"/>
    <property type="match status" value="1"/>
</dbReference>
<proteinExistence type="inferred from homology"/>
<dbReference type="InterPro" id="IPR012312">
    <property type="entry name" value="Hemerythrin-like"/>
</dbReference>
<dbReference type="InterPro" id="IPR050669">
    <property type="entry name" value="Hemerythrin"/>
</dbReference>
<keyword evidence="4" id="KW-0408">Iron</keyword>
<dbReference type="InterPro" id="IPR035938">
    <property type="entry name" value="Hemerythrin-like_sf"/>
</dbReference>
<dbReference type="Pfam" id="PF01814">
    <property type="entry name" value="Hemerythrin"/>
    <property type="match status" value="1"/>
</dbReference>